<evidence type="ECO:0000256" key="1">
    <source>
        <dbReference type="SAM" id="MobiDB-lite"/>
    </source>
</evidence>
<evidence type="ECO:0000313" key="5">
    <source>
        <dbReference type="Proteomes" id="UP001162031"/>
    </source>
</evidence>
<name>A0AAV0TSP2_HYABA</name>
<feature type="chain" id="PRO_5043830143" evidence="3">
    <location>
        <begin position="23"/>
        <end position="301"/>
    </location>
</feature>
<evidence type="ECO:0000256" key="2">
    <source>
        <dbReference type="SAM" id="Phobius"/>
    </source>
</evidence>
<feature type="compositionally biased region" description="Low complexity" evidence="1">
    <location>
        <begin position="174"/>
        <end position="233"/>
    </location>
</feature>
<keyword evidence="2" id="KW-0472">Membrane</keyword>
<keyword evidence="2" id="KW-0812">Transmembrane</keyword>
<evidence type="ECO:0000313" key="4">
    <source>
        <dbReference type="EMBL" id="CAI5725607.1"/>
    </source>
</evidence>
<feature type="compositionally biased region" description="Low complexity" evidence="1">
    <location>
        <begin position="118"/>
        <end position="161"/>
    </location>
</feature>
<sequence length="301" mass="29595">MPLKFAVVAAALFVLLIEGGAAQSDCPYTVSVLDVPGVQCTTAVPCSGTYYTTGLSQGVGACPTGSSCALLPLTPIMGCAAAGRPDLIYVNADGTLTKGGRSVTLSGTIIVDVTLAPSRSSSGSNSRMESHNNTSRIGSSSNSRSSANSSSDSNASSGSQSMPGSWDDDKSDASDSGNSTSNDNAANSTSRSRPSDSGSGSYTISPASSSANQQAQFNPGSILSDSSKSSKSSTGGGLGLGSIIAIVVGCLAVVAIAAGARLLKKGKEADLATPDAVAEAYNNGGGGGGGGMTPKESVLLL</sequence>
<feature type="signal peptide" evidence="3">
    <location>
        <begin position="1"/>
        <end position="22"/>
    </location>
</feature>
<protein>
    <submittedName>
        <fullName evidence="4">Uncharacterized protein</fullName>
    </submittedName>
</protein>
<dbReference type="AlphaFoldDB" id="A0AAV0TSP2"/>
<proteinExistence type="predicted"/>
<evidence type="ECO:0000256" key="3">
    <source>
        <dbReference type="SAM" id="SignalP"/>
    </source>
</evidence>
<dbReference type="Proteomes" id="UP001162031">
    <property type="component" value="Unassembled WGS sequence"/>
</dbReference>
<dbReference type="EMBL" id="CANTFL010000608">
    <property type="protein sequence ID" value="CAI5725607.1"/>
    <property type="molecule type" value="Genomic_DNA"/>
</dbReference>
<comment type="caution">
    <text evidence="4">The sequence shown here is derived from an EMBL/GenBank/DDBJ whole genome shotgun (WGS) entry which is preliminary data.</text>
</comment>
<gene>
    <name evidence="4" type="ORF">HBR001_LOCUS3643</name>
</gene>
<keyword evidence="5" id="KW-1185">Reference proteome</keyword>
<keyword evidence="3" id="KW-0732">Signal</keyword>
<organism evidence="4 5">
    <name type="scientific">Hyaloperonospora brassicae</name>
    <name type="common">Brassica downy mildew</name>
    <name type="synonym">Peronospora brassicae</name>
    <dbReference type="NCBI Taxonomy" id="162125"/>
    <lineage>
        <taxon>Eukaryota</taxon>
        <taxon>Sar</taxon>
        <taxon>Stramenopiles</taxon>
        <taxon>Oomycota</taxon>
        <taxon>Peronosporomycetes</taxon>
        <taxon>Peronosporales</taxon>
        <taxon>Peronosporaceae</taxon>
        <taxon>Hyaloperonospora</taxon>
    </lineage>
</organism>
<feature type="region of interest" description="Disordered" evidence="1">
    <location>
        <begin position="117"/>
        <end position="234"/>
    </location>
</feature>
<feature type="transmembrane region" description="Helical" evidence="2">
    <location>
        <begin position="236"/>
        <end position="258"/>
    </location>
</feature>
<reference evidence="4" key="1">
    <citation type="submission" date="2022-12" db="EMBL/GenBank/DDBJ databases">
        <authorList>
            <person name="Webb A."/>
        </authorList>
    </citation>
    <scope>NUCLEOTIDE SEQUENCE</scope>
    <source>
        <strain evidence="4">Hp1</strain>
    </source>
</reference>
<keyword evidence="2" id="KW-1133">Transmembrane helix</keyword>
<accession>A0AAV0TSP2</accession>